<dbReference type="AlphaFoldDB" id="X0T6M5"/>
<dbReference type="Pfam" id="PF00535">
    <property type="entry name" value="Glycos_transf_2"/>
    <property type="match status" value="1"/>
</dbReference>
<protein>
    <recommendedName>
        <fullName evidence="1">Glycosyltransferase 2-like domain-containing protein</fullName>
    </recommendedName>
</protein>
<proteinExistence type="predicted"/>
<dbReference type="InterPro" id="IPR029044">
    <property type="entry name" value="Nucleotide-diphossugar_trans"/>
</dbReference>
<dbReference type="EMBL" id="BARS01004823">
    <property type="protein sequence ID" value="GAF83842.1"/>
    <property type="molecule type" value="Genomic_DNA"/>
</dbReference>
<reference evidence="2" key="1">
    <citation type="journal article" date="2014" name="Front. Microbiol.">
        <title>High frequency of phylogenetically diverse reductive dehalogenase-homologous genes in deep subseafloor sedimentary metagenomes.</title>
        <authorList>
            <person name="Kawai M."/>
            <person name="Futagami T."/>
            <person name="Toyoda A."/>
            <person name="Takaki Y."/>
            <person name="Nishi S."/>
            <person name="Hori S."/>
            <person name="Arai W."/>
            <person name="Tsubouchi T."/>
            <person name="Morono Y."/>
            <person name="Uchiyama I."/>
            <person name="Ito T."/>
            <person name="Fujiyama A."/>
            <person name="Inagaki F."/>
            <person name="Takami H."/>
        </authorList>
    </citation>
    <scope>NUCLEOTIDE SEQUENCE</scope>
    <source>
        <strain evidence="2">Expedition CK06-06</strain>
    </source>
</reference>
<evidence type="ECO:0000259" key="1">
    <source>
        <dbReference type="Pfam" id="PF00535"/>
    </source>
</evidence>
<dbReference type="Gene3D" id="3.90.550.10">
    <property type="entry name" value="Spore Coat Polysaccharide Biosynthesis Protein SpsA, Chain A"/>
    <property type="match status" value="1"/>
</dbReference>
<evidence type="ECO:0000313" key="2">
    <source>
        <dbReference type="EMBL" id="GAF83842.1"/>
    </source>
</evidence>
<name>X0T6M5_9ZZZZ</name>
<feature type="domain" description="Glycosyltransferase 2-like" evidence="1">
    <location>
        <begin position="22"/>
        <end position="134"/>
    </location>
</feature>
<sequence length="209" mass="23323">MKASIVLATYCPNKDRYSLCERSFSEIHRTGMKRNEYELIVVNNGGIHTDLIERLDADVVITNSKNLGQGAALNEGICIARSKNLALMDDDLSYREGWLQEGLGVLYLHPAHVVSMTDIGHKYITAPAGQGHSYARKVGGIWILRKSVYYKVGRFASGVHNYGGMWTRNLIRSGSRFVVTDTPLIFHLGKGKSLRPTYVKELAHERSGL</sequence>
<organism evidence="2">
    <name type="scientific">marine sediment metagenome</name>
    <dbReference type="NCBI Taxonomy" id="412755"/>
    <lineage>
        <taxon>unclassified sequences</taxon>
        <taxon>metagenomes</taxon>
        <taxon>ecological metagenomes</taxon>
    </lineage>
</organism>
<gene>
    <name evidence="2" type="ORF">S01H1_09440</name>
</gene>
<accession>X0T6M5</accession>
<comment type="caution">
    <text evidence="2">The sequence shown here is derived from an EMBL/GenBank/DDBJ whole genome shotgun (WGS) entry which is preliminary data.</text>
</comment>
<dbReference type="InterPro" id="IPR001173">
    <property type="entry name" value="Glyco_trans_2-like"/>
</dbReference>
<dbReference type="SUPFAM" id="SSF53448">
    <property type="entry name" value="Nucleotide-diphospho-sugar transferases"/>
    <property type="match status" value="1"/>
</dbReference>